<keyword evidence="3" id="KW-1185">Reference proteome</keyword>
<organism evidence="2 3">
    <name type="scientific">Paraburkholderia bannensis</name>
    <dbReference type="NCBI Taxonomy" id="765414"/>
    <lineage>
        <taxon>Bacteria</taxon>
        <taxon>Pseudomonadati</taxon>
        <taxon>Pseudomonadota</taxon>
        <taxon>Betaproteobacteria</taxon>
        <taxon>Burkholderiales</taxon>
        <taxon>Burkholderiaceae</taxon>
        <taxon>Paraburkholderia</taxon>
    </lineage>
</organism>
<dbReference type="EMBL" id="JACHBW010000013">
    <property type="protein sequence ID" value="MBB6104601.1"/>
    <property type="molecule type" value="Genomic_DNA"/>
</dbReference>
<evidence type="ECO:0000256" key="1">
    <source>
        <dbReference type="SAM" id="Phobius"/>
    </source>
</evidence>
<sequence length="283" mass="30317">MNDDDLECERGAPAAVPQEDLADLAALGAFVDGELPHESHAAIQARLHADEPAARRVDAYRAQKAALQALSSVGEETAVPAWVVLRRRDPWWHRAGLAAAWAVAGAGFAVAAASMLPHWLPQGAGQDSALVAGSTNEAENFAHRADVAYAVYSPEVRHPVEVGAADEAHLVAWLSKRLGRPLSIPPLGEYGYTLVGGRLLPGAAGPAAQFMYQNDAGERLTLYVSESGRERDAVHLLRDGGRRTFYWSTDRMGYALSGPDSEARLRKIAYEVCGTLGGNSAQW</sequence>
<dbReference type="AlphaFoldDB" id="A0A7W9U1J1"/>
<keyword evidence="1" id="KW-0472">Membrane</keyword>
<comment type="caution">
    <text evidence="2">The sequence shown here is derived from an EMBL/GenBank/DDBJ whole genome shotgun (WGS) entry which is preliminary data.</text>
</comment>
<proteinExistence type="predicted"/>
<keyword evidence="1" id="KW-1133">Transmembrane helix</keyword>
<name>A0A7W9U1J1_9BURK</name>
<gene>
    <name evidence="2" type="ORF">F4827_004460</name>
</gene>
<dbReference type="Proteomes" id="UP000571554">
    <property type="component" value="Unassembled WGS sequence"/>
</dbReference>
<evidence type="ECO:0000313" key="3">
    <source>
        <dbReference type="Proteomes" id="UP000571554"/>
    </source>
</evidence>
<feature type="transmembrane region" description="Helical" evidence="1">
    <location>
        <begin position="95"/>
        <end position="120"/>
    </location>
</feature>
<evidence type="ECO:0000313" key="2">
    <source>
        <dbReference type="EMBL" id="MBB6104601.1"/>
    </source>
</evidence>
<keyword evidence="1" id="KW-0812">Transmembrane</keyword>
<accession>A0A7W9U1J1</accession>
<dbReference type="RefSeq" id="WP_260175368.1">
    <property type="nucleotide sequence ID" value="NZ_JACHBW010000013.1"/>
</dbReference>
<protein>
    <submittedName>
        <fullName evidence="2">Anti-sigma factor RsiW</fullName>
    </submittedName>
</protein>
<reference evidence="2 3" key="1">
    <citation type="submission" date="2020-08" db="EMBL/GenBank/DDBJ databases">
        <title>Above-ground endophytic microbial communities from plants in different locations in the United States.</title>
        <authorList>
            <person name="Frank C."/>
        </authorList>
    </citation>
    <scope>NUCLEOTIDE SEQUENCE [LARGE SCALE GENOMIC DNA]</scope>
    <source>
        <strain evidence="2 3">WP4_2_2</strain>
    </source>
</reference>